<dbReference type="PANTHER" id="PTHR26451:SF989">
    <property type="entry name" value="G-PROTEIN COUPLED RECEPTORS FAMILY 1 PROFILE DOMAIN-CONTAINING PROTEIN"/>
    <property type="match status" value="1"/>
</dbReference>
<feature type="transmembrane region" description="Helical" evidence="13">
    <location>
        <begin position="265"/>
        <end position="284"/>
    </location>
</feature>
<keyword evidence="8 13" id="KW-0472">Membrane</keyword>
<evidence type="ECO:0000256" key="2">
    <source>
        <dbReference type="ARBA" id="ARBA00022475"/>
    </source>
</evidence>
<comment type="subcellular location">
    <subcellularLocation>
        <location evidence="1">Cell membrane</location>
        <topology evidence="1">Multi-pass membrane protein</topology>
    </subcellularLocation>
</comment>
<name>A0A0P7W5Z4_SCLFO</name>
<evidence type="ECO:0000256" key="7">
    <source>
        <dbReference type="ARBA" id="ARBA00023040"/>
    </source>
</evidence>
<keyword evidence="2" id="KW-1003">Cell membrane</keyword>
<accession>A0A0P7W5Z4</accession>
<evidence type="ECO:0000256" key="6">
    <source>
        <dbReference type="ARBA" id="ARBA00022989"/>
    </source>
</evidence>
<feature type="non-terminal residue" evidence="15">
    <location>
        <position position="438"/>
    </location>
</feature>
<gene>
    <name evidence="15" type="ORF">Z043_124158</name>
</gene>
<comment type="caution">
    <text evidence="15">The sequence shown here is derived from an EMBL/GenBank/DDBJ whole genome shotgun (WGS) entry which is preliminary data.</text>
</comment>
<feature type="transmembrane region" description="Helical" evidence="13">
    <location>
        <begin position="230"/>
        <end position="253"/>
    </location>
</feature>
<dbReference type="InterPro" id="IPR052921">
    <property type="entry name" value="GPCR1_Superfamily_Member"/>
</dbReference>
<dbReference type="GO" id="GO:0005886">
    <property type="term" value="C:plasma membrane"/>
    <property type="evidence" value="ECO:0007669"/>
    <property type="project" value="UniProtKB-SubCell"/>
</dbReference>
<dbReference type="InterPro" id="IPR000725">
    <property type="entry name" value="Olfact_rcpt"/>
</dbReference>
<keyword evidence="4 13" id="KW-0812">Transmembrane</keyword>
<keyword evidence="7" id="KW-0297">G-protein coupled receptor</keyword>
<dbReference type="PRINTS" id="PR00245">
    <property type="entry name" value="OLFACTORYR"/>
</dbReference>
<evidence type="ECO:0000256" key="12">
    <source>
        <dbReference type="ARBA" id="ARBA00023224"/>
    </source>
</evidence>
<evidence type="ECO:0000256" key="4">
    <source>
        <dbReference type="ARBA" id="ARBA00022692"/>
    </source>
</evidence>
<protein>
    <recommendedName>
        <fullName evidence="14">G-protein coupled receptors family 1 profile domain-containing protein</fullName>
    </recommendedName>
</protein>
<dbReference type="GO" id="GO:0004984">
    <property type="term" value="F:olfactory receptor activity"/>
    <property type="evidence" value="ECO:0007669"/>
    <property type="project" value="InterPro"/>
</dbReference>
<evidence type="ECO:0000256" key="9">
    <source>
        <dbReference type="ARBA" id="ARBA00023157"/>
    </source>
</evidence>
<dbReference type="Pfam" id="PF13853">
    <property type="entry name" value="7tm_4"/>
    <property type="match status" value="2"/>
</dbReference>
<dbReference type="Proteomes" id="UP000034805">
    <property type="component" value="Unassembled WGS sequence"/>
</dbReference>
<keyword evidence="5" id="KW-0552">Olfaction</keyword>
<evidence type="ECO:0000256" key="11">
    <source>
        <dbReference type="ARBA" id="ARBA00023180"/>
    </source>
</evidence>
<dbReference type="PANTHER" id="PTHR26451">
    <property type="entry name" value="G_PROTEIN_RECEP_F1_2 DOMAIN-CONTAINING PROTEIN"/>
    <property type="match status" value="1"/>
</dbReference>
<evidence type="ECO:0000256" key="10">
    <source>
        <dbReference type="ARBA" id="ARBA00023170"/>
    </source>
</evidence>
<reference evidence="15 16" key="1">
    <citation type="submission" date="2015-08" db="EMBL/GenBank/DDBJ databases">
        <title>The genome of the Asian arowana (Scleropages formosus).</title>
        <authorList>
            <person name="Tan M.H."/>
            <person name="Gan H.M."/>
            <person name="Croft L.J."/>
            <person name="Austin C.M."/>
        </authorList>
    </citation>
    <scope>NUCLEOTIDE SEQUENCE [LARGE SCALE GENOMIC DNA]</scope>
    <source>
        <strain evidence="15">Aro1</strain>
    </source>
</reference>
<keyword evidence="6 13" id="KW-1133">Transmembrane helix</keyword>
<feature type="transmembrane region" description="Helical" evidence="13">
    <location>
        <begin position="97"/>
        <end position="119"/>
    </location>
</feature>
<sequence>MDNRTEDGNMLQIEDFALAPQYIYPVFFILLFTYLIIMITNTGVMVLIATERSLQQPMYLLFCNLSFNDIMGNTNILPKIMSHLLLSERYITYAECVIQAFCSHIYGTAAHTILMVMAFDRYVAICNPLRYSSIMTTSMVLKLSAYAWGVPLVMVSVLLGLTIRLTRCRSVIVNAYCDNASLFKLSCEDVSINNIYGLFHSIAVRIAITYFRIVTVCLTKKSKELNSKALQTCASHVALYMIMLWTGFSTIITHRFQMSSVFRKLASVLFHVVPAYLNPIIYAVHTKELKSKIIQLFCSVYKPHNEKHQDHKDFKEQSPNTYIIQKIHMDNGSDIGYMLQLEGLMVLIATEKSLQQPMYLLFCNLSFNDIMENTNLLPRLMIDLLSSERYISYVECVIQAFCNHTFSAAAHTILMIMAFDRYVAICNPLRYSSIMTTS</sequence>
<evidence type="ECO:0000313" key="16">
    <source>
        <dbReference type="Proteomes" id="UP000034805"/>
    </source>
</evidence>
<dbReference type="Gene3D" id="1.20.1070.10">
    <property type="entry name" value="Rhodopsin 7-helix transmembrane proteins"/>
    <property type="match status" value="2"/>
</dbReference>
<keyword evidence="11" id="KW-0325">Glycoprotein</keyword>
<evidence type="ECO:0000256" key="3">
    <source>
        <dbReference type="ARBA" id="ARBA00022606"/>
    </source>
</evidence>
<evidence type="ECO:0000256" key="5">
    <source>
        <dbReference type="ARBA" id="ARBA00022725"/>
    </source>
</evidence>
<feature type="transmembrane region" description="Helical" evidence="13">
    <location>
        <begin position="22"/>
        <end position="47"/>
    </location>
</feature>
<evidence type="ECO:0000313" key="15">
    <source>
        <dbReference type="EMBL" id="KPP58055.1"/>
    </source>
</evidence>
<dbReference type="GO" id="GO:0004930">
    <property type="term" value="F:G protein-coupled receptor activity"/>
    <property type="evidence" value="ECO:0007669"/>
    <property type="project" value="UniProtKB-KW"/>
</dbReference>
<feature type="domain" description="G-protein coupled receptors family 1 profile" evidence="14">
    <location>
        <begin position="40"/>
        <end position="282"/>
    </location>
</feature>
<dbReference type="GO" id="GO:0005549">
    <property type="term" value="F:odorant binding"/>
    <property type="evidence" value="ECO:0007669"/>
    <property type="project" value="TreeGrafter"/>
</dbReference>
<evidence type="ECO:0000256" key="13">
    <source>
        <dbReference type="SAM" id="Phobius"/>
    </source>
</evidence>
<proteinExistence type="predicted"/>
<keyword evidence="9" id="KW-1015">Disulfide bond</keyword>
<feature type="domain" description="G-protein coupled receptors family 1 profile" evidence="14">
    <location>
        <begin position="339"/>
        <end position="438"/>
    </location>
</feature>
<dbReference type="EMBL" id="JARO02014791">
    <property type="protein sequence ID" value="KPP58055.1"/>
    <property type="molecule type" value="Genomic_DNA"/>
</dbReference>
<dbReference type="InterPro" id="IPR017452">
    <property type="entry name" value="GPCR_Rhodpsn_7TM"/>
</dbReference>
<dbReference type="FunFam" id="1.20.1070.10:FF:000024">
    <property type="entry name" value="Olfactory receptor"/>
    <property type="match status" value="1"/>
</dbReference>
<feature type="transmembrane region" description="Helical" evidence="13">
    <location>
        <begin position="140"/>
        <end position="163"/>
    </location>
</feature>
<dbReference type="PROSITE" id="PS50262">
    <property type="entry name" value="G_PROTEIN_RECEP_F1_2"/>
    <property type="match status" value="2"/>
</dbReference>
<dbReference type="AlphaFoldDB" id="A0A0P7W5Z4"/>
<keyword evidence="10" id="KW-0675">Receptor</keyword>
<keyword evidence="12" id="KW-0807">Transducer</keyword>
<organism evidence="15 16">
    <name type="scientific">Scleropages formosus</name>
    <name type="common">Asian bonytongue</name>
    <name type="synonym">Osteoglossum formosum</name>
    <dbReference type="NCBI Taxonomy" id="113540"/>
    <lineage>
        <taxon>Eukaryota</taxon>
        <taxon>Metazoa</taxon>
        <taxon>Chordata</taxon>
        <taxon>Craniata</taxon>
        <taxon>Vertebrata</taxon>
        <taxon>Euteleostomi</taxon>
        <taxon>Actinopterygii</taxon>
        <taxon>Neopterygii</taxon>
        <taxon>Teleostei</taxon>
        <taxon>Osteoglossocephala</taxon>
        <taxon>Osteoglossomorpha</taxon>
        <taxon>Osteoglossiformes</taxon>
        <taxon>Osteoglossidae</taxon>
        <taxon>Scleropages</taxon>
    </lineage>
</organism>
<feature type="transmembrane region" description="Helical" evidence="13">
    <location>
        <begin position="195"/>
        <end position="218"/>
    </location>
</feature>
<dbReference type="SUPFAM" id="SSF81321">
    <property type="entry name" value="Family A G protein-coupled receptor-like"/>
    <property type="match status" value="2"/>
</dbReference>
<evidence type="ECO:0000259" key="14">
    <source>
        <dbReference type="PROSITE" id="PS50262"/>
    </source>
</evidence>
<keyword evidence="3" id="KW-0716">Sensory transduction</keyword>
<evidence type="ECO:0000256" key="8">
    <source>
        <dbReference type="ARBA" id="ARBA00023136"/>
    </source>
</evidence>
<evidence type="ECO:0000256" key="1">
    <source>
        <dbReference type="ARBA" id="ARBA00004651"/>
    </source>
</evidence>